<dbReference type="EMBL" id="QYUP01000046">
    <property type="protein sequence ID" value="RJG23211.1"/>
    <property type="molecule type" value="Genomic_DNA"/>
</dbReference>
<protein>
    <submittedName>
        <fullName evidence="2">Aldo/keto reductase</fullName>
    </submittedName>
</protein>
<dbReference type="Pfam" id="PF00248">
    <property type="entry name" value="Aldo_ket_red"/>
    <property type="match status" value="1"/>
</dbReference>
<name>A0A418Y688_9BURK</name>
<dbReference type="Gene3D" id="3.20.20.100">
    <property type="entry name" value="NADP-dependent oxidoreductase domain"/>
    <property type="match status" value="1"/>
</dbReference>
<dbReference type="InterPro" id="IPR036812">
    <property type="entry name" value="NAD(P)_OxRdtase_dom_sf"/>
</dbReference>
<dbReference type="PANTHER" id="PTHR43312:SF1">
    <property type="entry name" value="NADP-DEPENDENT OXIDOREDUCTASE DOMAIN-CONTAINING PROTEIN"/>
    <property type="match status" value="1"/>
</dbReference>
<dbReference type="RefSeq" id="WP_119809728.1">
    <property type="nucleotide sequence ID" value="NZ_QYUP01000046.1"/>
</dbReference>
<keyword evidence="3" id="KW-1185">Reference proteome</keyword>
<dbReference type="SUPFAM" id="SSF51430">
    <property type="entry name" value="NAD(P)-linked oxidoreductase"/>
    <property type="match status" value="1"/>
</dbReference>
<reference evidence="2 3" key="1">
    <citation type="submission" date="2018-09" db="EMBL/GenBank/DDBJ databases">
        <authorList>
            <person name="Zhu H."/>
        </authorList>
    </citation>
    <scope>NUCLEOTIDE SEQUENCE [LARGE SCALE GENOMIC DNA]</scope>
    <source>
        <strain evidence="2 3">K1S02-61</strain>
    </source>
</reference>
<comment type="caution">
    <text evidence="2">The sequence shown here is derived from an EMBL/GenBank/DDBJ whole genome shotgun (WGS) entry which is preliminary data.</text>
</comment>
<feature type="domain" description="NADP-dependent oxidoreductase" evidence="1">
    <location>
        <begin position="16"/>
        <end position="313"/>
    </location>
</feature>
<dbReference type="AlphaFoldDB" id="A0A418Y688"/>
<proteinExistence type="predicted"/>
<gene>
    <name evidence="2" type="ORF">D3872_04810</name>
</gene>
<dbReference type="PANTHER" id="PTHR43312">
    <property type="entry name" value="D-THREO-ALDOSE 1-DEHYDROGENASE"/>
    <property type="match status" value="1"/>
</dbReference>
<accession>A0A418Y688</accession>
<evidence type="ECO:0000313" key="2">
    <source>
        <dbReference type="EMBL" id="RJG23211.1"/>
    </source>
</evidence>
<dbReference type="OrthoDB" id="9772407at2"/>
<dbReference type="CDD" id="cd19086">
    <property type="entry name" value="AKR_AKR11C1"/>
    <property type="match status" value="1"/>
</dbReference>
<dbReference type="Proteomes" id="UP000284006">
    <property type="component" value="Unassembled WGS sequence"/>
</dbReference>
<evidence type="ECO:0000259" key="1">
    <source>
        <dbReference type="Pfam" id="PF00248"/>
    </source>
</evidence>
<dbReference type="InterPro" id="IPR023210">
    <property type="entry name" value="NADP_OxRdtase_dom"/>
</dbReference>
<organism evidence="2 3">
    <name type="scientific">Massilia cavernae</name>
    <dbReference type="NCBI Taxonomy" id="2320864"/>
    <lineage>
        <taxon>Bacteria</taxon>
        <taxon>Pseudomonadati</taxon>
        <taxon>Pseudomonadota</taxon>
        <taxon>Betaproteobacteria</taxon>
        <taxon>Burkholderiales</taxon>
        <taxon>Oxalobacteraceae</taxon>
        <taxon>Telluria group</taxon>
        <taxon>Massilia</taxon>
    </lineage>
</organism>
<sequence length="323" mass="35350">MHRRILGKTGLRIAEVGYGAWGIGNSSWLGANDAQSAQSLHRAMDLGVNFVDTALVYGNGASEALVGAAVRARSESIYVASKIPPKNMTWPPRPDVSVDQVFPASHVIASTEQSLRNLGLERIDIQQFHVWDDTWCHQGDWLEAIAQLKRQGKIAHFGVSLNDHDSDNALALIETGLVDTVQVIYNIFEQTPNDRLFPACVRNNVGVIVRVALDEGGLTGAIDAGSAFPDGDFRNDYFRGERRQQVADRVGEICTRLGIEATQMAETALRFVLSNPAVSVVIPGMRSLRNVDKNCAVADGLGLPAAQLDTLARCRWIRNFYQP</sequence>
<dbReference type="InterPro" id="IPR053135">
    <property type="entry name" value="AKR2_Oxidoreductase"/>
</dbReference>
<evidence type="ECO:0000313" key="3">
    <source>
        <dbReference type="Proteomes" id="UP000284006"/>
    </source>
</evidence>